<evidence type="ECO:0000313" key="1">
    <source>
        <dbReference type="EMBL" id="KAJ2991312.1"/>
    </source>
</evidence>
<evidence type="ECO:0000313" key="2">
    <source>
        <dbReference type="Proteomes" id="UP001143856"/>
    </source>
</evidence>
<dbReference type="EMBL" id="JAPDGR010000340">
    <property type="protein sequence ID" value="KAJ2991312.1"/>
    <property type="molecule type" value="Genomic_DNA"/>
</dbReference>
<keyword evidence="2" id="KW-1185">Reference proteome</keyword>
<dbReference type="Proteomes" id="UP001143856">
    <property type="component" value="Unassembled WGS sequence"/>
</dbReference>
<sequence length="840" mass="93860">MSPRGITMNSHCRIDPVPHGSGDSNKPYSVEAFHVVTLPEKEKQLLFRKSYSVSNAIRQRAENILAGIQNSTAKSLFGYKINAITEAPFRIVKESSSSVPITIHYEAQESRAREYQGGQNRQTKHSFIALSYCWNTPNKPQPDETRSSQESSESKIPISPVLFSAILAERVSSDEGIWIDQLCINQSDEEEKAVAIGSMDIIYRSARQVAVALEDVLPDCEDEKALRDWSALSKEISARDFDPSESPLNKALGIRLSRTMWKVFSARWFTRAWCGHELRVSDNQLFFIRFRQDVNPGTAPLVAKMSAPFLYDLLLIAASTASYSSVDEFADMAARYGKQRAQFGAYILSKIDTFERVKKEKVAVPFQDNDNVNDVDCNNGNSPTIAEESRVLKTSYMQEFSSVFLFDSSVVSDRLSIVLNVLQCGLYLQRSWPSMTPHQCCYLFTHIALAAHDPTALVLTGERLTSSTITDTRLLTHASSPGSFMFLGSRADTRYDDHHRGSPSQFTSWMRWPRRGDIIEPYSQRDHRCLEEPVTFDDAALTLDLILLSTSPSSDIQRARPDDIAWANRLMDACIELAPGFDGRGNVLLEDLTGDDTPNMEPTSSPPAFNRRAWYAELLACIRACGIEWLVRSWKAKDPSLFDDWNERGIRRVMAATFNPDEPVIPPPPSHSSESTSEDTSWLDQAAEEASISREEAYFLPLVNLVDGLVGVWLPEDSPGCPSRPGWIEGGEGTRWPSFDSVFLLAPDIVSDNPLVIAMPTGLVHPEHGYLRRVWFMRPLSGNASAPSGASLPADFISEPGEYFAQCNSWLLSAKGCSVGPVDFEPLKKEPRIQYAQKVF</sequence>
<proteinExistence type="predicted"/>
<protein>
    <submittedName>
        <fullName evidence="1">Uncharacterized protein</fullName>
    </submittedName>
</protein>
<gene>
    <name evidence="1" type="ORF">NUW58_g2556</name>
</gene>
<reference evidence="1" key="1">
    <citation type="submission" date="2022-10" db="EMBL/GenBank/DDBJ databases">
        <title>Genome Sequence of Xylaria curta.</title>
        <authorList>
            <person name="Buettner E."/>
        </authorList>
    </citation>
    <scope>NUCLEOTIDE SEQUENCE</scope>
    <source>
        <strain evidence="1">Babe10</strain>
    </source>
</reference>
<organism evidence="1 2">
    <name type="scientific">Xylaria curta</name>
    <dbReference type="NCBI Taxonomy" id="42375"/>
    <lineage>
        <taxon>Eukaryota</taxon>
        <taxon>Fungi</taxon>
        <taxon>Dikarya</taxon>
        <taxon>Ascomycota</taxon>
        <taxon>Pezizomycotina</taxon>
        <taxon>Sordariomycetes</taxon>
        <taxon>Xylariomycetidae</taxon>
        <taxon>Xylariales</taxon>
        <taxon>Xylariaceae</taxon>
        <taxon>Xylaria</taxon>
    </lineage>
</organism>
<comment type="caution">
    <text evidence="1">The sequence shown here is derived from an EMBL/GenBank/DDBJ whole genome shotgun (WGS) entry which is preliminary data.</text>
</comment>
<accession>A0ACC1PHD1</accession>
<name>A0ACC1PHD1_9PEZI</name>